<reference evidence="1 2" key="1">
    <citation type="journal article" date="2023" name="G3 (Bethesda)">
        <title>A haplotype-resolved chromosome-scale genome for Quercus rubra L. provides insights into the genetics of adaptive traits for red oak species.</title>
        <authorList>
            <person name="Kapoor B."/>
            <person name="Jenkins J."/>
            <person name="Schmutz J."/>
            <person name="Zhebentyayeva T."/>
            <person name="Kuelheim C."/>
            <person name="Coggeshall M."/>
            <person name="Heim C."/>
            <person name="Lasky J.R."/>
            <person name="Leites L."/>
            <person name="Islam-Faridi N."/>
            <person name="Romero-Severson J."/>
            <person name="DeLeo V.L."/>
            <person name="Lucas S.M."/>
            <person name="Lazic D."/>
            <person name="Gailing O."/>
            <person name="Carlson J."/>
            <person name="Staton M."/>
        </authorList>
    </citation>
    <scope>NUCLEOTIDE SEQUENCE [LARGE SCALE GENOMIC DNA]</scope>
    <source>
        <strain evidence="1">Pseudo-F2</strain>
    </source>
</reference>
<proteinExistence type="predicted"/>
<dbReference type="AlphaFoldDB" id="A0AAN7IER8"/>
<evidence type="ECO:0000313" key="1">
    <source>
        <dbReference type="EMBL" id="KAK4567982.1"/>
    </source>
</evidence>
<gene>
    <name evidence="1" type="ORF">RGQ29_003658</name>
</gene>
<protein>
    <submittedName>
        <fullName evidence="1">Uncharacterized protein</fullName>
    </submittedName>
</protein>
<keyword evidence="2" id="KW-1185">Reference proteome</keyword>
<dbReference type="Gene3D" id="3.40.50.300">
    <property type="entry name" value="P-loop containing nucleotide triphosphate hydrolases"/>
    <property type="match status" value="1"/>
</dbReference>
<dbReference type="Proteomes" id="UP001324115">
    <property type="component" value="Unassembled WGS sequence"/>
</dbReference>
<sequence length="87" mass="9795">MGFLSSRYHMNIYTESIVSQEPVLFNCSIEENIAYGFDGNVNSIDLENVAVRFNIISYPVSYLLIKSIKPSVLTILMVRIAENGQCT</sequence>
<accession>A0AAN7IER8</accession>
<dbReference type="InterPro" id="IPR027417">
    <property type="entry name" value="P-loop_NTPase"/>
</dbReference>
<name>A0AAN7IER8_QUERU</name>
<evidence type="ECO:0000313" key="2">
    <source>
        <dbReference type="Proteomes" id="UP001324115"/>
    </source>
</evidence>
<organism evidence="1 2">
    <name type="scientific">Quercus rubra</name>
    <name type="common">Northern red oak</name>
    <name type="synonym">Quercus borealis</name>
    <dbReference type="NCBI Taxonomy" id="3512"/>
    <lineage>
        <taxon>Eukaryota</taxon>
        <taxon>Viridiplantae</taxon>
        <taxon>Streptophyta</taxon>
        <taxon>Embryophyta</taxon>
        <taxon>Tracheophyta</taxon>
        <taxon>Spermatophyta</taxon>
        <taxon>Magnoliopsida</taxon>
        <taxon>eudicotyledons</taxon>
        <taxon>Gunneridae</taxon>
        <taxon>Pentapetalae</taxon>
        <taxon>rosids</taxon>
        <taxon>fabids</taxon>
        <taxon>Fagales</taxon>
        <taxon>Fagaceae</taxon>
        <taxon>Quercus</taxon>
    </lineage>
</organism>
<dbReference type="EMBL" id="JAXUIC010000010">
    <property type="protein sequence ID" value="KAK4567982.1"/>
    <property type="molecule type" value="Genomic_DNA"/>
</dbReference>
<comment type="caution">
    <text evidence="1">The sequence shown here is derived from an EMBL/GenBank/DDBJ whole genome shotgun (WGS) entry which is preliminary data.</text>
</comment>